<dbReference type="Proteomes" id="UP001500459">
    <property type="component" value="Unassembled WGS sequence"/>
</dbReference>
<evidence type="ECO:0008006" key="12">
    <source>
        <dbReference type="Google" id="ProtNLM"/>
    </source>
</evidence>
<dbReference type="Pfam" id="PF02675">
    <property type="entry name" value="AdoMet_dc"/>
    <property type="match status" value="1"/>
</dbReference>
<dbReference type="Gene3D" id="3.60.90.10">
    <property type="entry name" value="S-adenosylmethionine decarboxylase"/>
    <property type="match status" value="1"/>
</dbReference>
<dbReference type="RefSeq" id="WP_344925495.1">
    <property type="nucleotide sequence ID" value="NZ_BAABCW010000003.1"/>
</dbReference>
<evidence type="ECO:0000256" key="5">
    <source>
        <dbReference type="ARBA" id="ARBA00023115"/>
    </source>
</evidence>
<evidence type="ECO:0000256" key="7">
    <source>
        <dbReference type="ARBA" id="ARBA00023239"/>
    </source>
</evidence>
<evidence type="ECO:0000256" key="2">
    <source>
        <dbReference type="ARBA" id="ARBA00022793"/>
    </source>
</evidence>
<protein>
    <recommendedName>
        <fullName evidence="12">Spermidine synthase</fullName>
    </recommendedName>
</protein>
<comment type="caution">
    <text evidence="10">The sequence shown here is derived from an EMBL/GenBank/DDBJ whole genome shotgun (WGS) entry which is preliminary data.</text>
</comment>
<evidence type="ECO:0000256" key="4">
    <source>
        <dbReference type="ARBA" id="ARBA00023066"/>
    </source>
</evidence>
<proteinExistence type="predicted"/>
<evidence type="ECO:0000313" key="11">
    <source>
        <dbReference type="Proteomes" id="UP001500459"/>
    </source>
</evidence>
<reference evidence="11" key="1">
    <citation type="journal article" date="2019" name="Int. J. Syst. Evol. Microbiol.">
        <title>The Global Catalogue of Microorganisms (GCM) 10K type strain sequencing project: providing services to taxonomists for standard genome sequencing and annotation.</title>
        <authorList>
            <consortium name="The Broad Institute Genomics Platform"/>
            <consortium name="The Broad Institute Genome Sequencing Center for Infectious Disease"/>
            <person name="Wu L."/>
            <person name="Ma J."/>
        </authorList>
    </citation>
    <scope>NUCLEOTIDE SEQUENCE [LARGE SCALE GENOMIC DNA]</scope>
    <source>
        <strain evidence="11">JCM 17106</strain>
    </source>
</reference>
<comment type="cofactor">
    <cofactor evidence="1">
        <name>pyruvate</name>
        <dbReference type="ChEBI" id="CHEBI:15361"/>
    </cofactor>
</comment>
<keyword evidence="7" id="KW-0456">Lyase</keyword>
<dbReference type="InterPro" id="IPR003826">
    <property type="entry name" value="AdoMetDC_fam_prok"/>
</dbReference>
<keyword evidence="5" id="KW-0620">Polyamine biosynthesis</keyword>
<dbReference type="SUPFAM" id="SSF56276">
    <property type="entry name" value="S-adenosylmethionine decarboxylase"/>
    <property type="match status" value="1"/>
</dbReference>
<dbReference type="PANTHER" id="PTHR33866:SF2">
    <property type="entry name" value="S-ADENOSYLMETHIONINE DECARBOXYLASE PROENZYME"/>
    <property type="match status" value="1"/>
</dbReference>
<organism evidence="10 11">
    <name type="scientific">Aquimarina addita</name>
    <dbReference type="NCBI Taxonomy" id="870485"/>
    <lineage>
        <taxon>Bacteria</taxon>
        <taxon>Pseudomonadati</taxon>
        <taxon>Bacteroidota</taxon>
        <taxon>Flavobacteriia</taxon>
        <taxon>Flavobacteriales</taxon>
        <taxon>Flavobacteriaceae</taxon>
        <taxon>Aquimarina</taxon>
    </lineage>
</organism>
<evidence type="ECO:0000256" key="9">
    <source>
        <dbReference type="ARBA" id="ARBA00023317"/>
    </source>
</evidence>
<evidence type="ECO:0000256" key="6">
    <source>
        <dbReference type="ARBA" id="ARBA00023145"/>
    </source>
</evidence>
<keyword evidence="11" id="KW-1185">Reference proteome</keyword>
<name>A0ABP7XDL5_9FLAO</name>
<keyword evidence="4" id="KW-0745">Spermidine biosynthesis</keyword>
<keyword evidence="3" id="KW-0068">Autocatalytic cleavage</keyword>
<dbReference type="PANTHER" id="PTHR33866">
    <property type="entry name" value="S-ADENOSYLMETHIONINE DECARBOXYLASE PROENZYME"/>
    <property type="match status" value="1"/>
</dbReference>
<keyword evidence="6" id="KW-0865">Zymogen</keyword>
<dbReference type="EMBL" id="BAABCW010000003">
    <property type="protein sequence ID" value="GAA4112741.1"/>
    <property type="molecule type" value="Genomic_DNA"/>
</dbReference>
<evidence type="ECO:0000313" key="10">
    <source>
        <dbReference type="EMBL" id="GAA4112741.1"/>
    </source>
</evidence>
<evidence type="ECO:0000256" key="8">
    <source>
        <dbReference type="ARBA" id="ARBA00023270"/>
    </source>
</evidence>
<evidence type="ECO:0000256" key="1">
    <source>
        <dbReference type="ARBA" id="ARBA00001928"/>
    </source>
</evidence>
<keyword evidence="8" id="KW-0704">Schiff base</keyword>
<evidence type="ECO:0000256" key="3">
    <source>
        <dbReference type="ARBA" id="ARBA00022813"/>
    </source>
</evidence>
<keyword evidence="9" id="KW-0670">Pyruvate</keyword>
<accession>A0ABP7XDL5</accession>
<keyword evidence="2" id="KW-0210">Decarboxylase</keyword>
<sequence>MEVQAKTVKANIYSHTYWIRDTDADTIRKRCQDQLLKSGFTIVKFDEYHFPVKGYTCFWLLAESHLAIHTFPDDERSYVELSSCNQEKLDCFVSLINQEEQVS</sequence>
<gene>
    <name evidence="10" type="ORF">GCM10022393_11320</name>
</gene>
<dbReference type="InterPro" id="IPR016067">
    <property type="entry name" value="S-AdoMet_deCO2ase_core"/>
</dbReference>